<sequence>MVDDSIAPDPDLYSSQPTYYPDDWQSETTSIGSSIYRGLMENGRRYQTLSEKEYLVPSDDQMFETYEAGHLVAMVLDSDKENPLFRSPVGSQPKHVLDIGTGKGNWAIDVADMFPDATVRGVDLFPPPVTWMPPNCVLEVDNILNEWTWREPFDLIHMRIMTGSFDSAEWDRVYKACYNNLRSGAWIEQIEASPYIECDDGSLPSDNVLCTWGPNVSDCGKRAGRDLDSIDTMQESIHKAGFVDIQEQSYKWPIGPWARDQKYKEAGIVNYQHWLSGMEGWCMWLLTKFGTPKPWTKEDVQVYNAKLRTELKNPHFHIYQRVRRVWARKPMQDELTGKTPEKAIKVEDD</sequence>
<reference evidence="2" key="2">
    <citation type="journal article" date="2023" name="IMA Fungus">
        <title>Comparative genomic study of the Penicillium genus elucidates a diverse pangenome and 15 lateral gene transfer events.</title>
        <authorList>
            <person name="Petersen C."/>
            <person name="Sorensen T."/>
            <person name="Nielsen M.R."/>
            <person name="Sondergaard T.E."/>
            <person name="Sorensen J.L."/>
            <person name="Fitzpatrick D.A."/>
            <person name="Frisvad J.C."/>
            <person name="Nielsen K.L."/>
        </authorList>
    </citation>
    <scope>NUCLEOTIDE SEQUENCE</scope>
    <source>
        <strain evidence="2">IBT 21472</strain>
    </source>
</reference>
<comment type="caution">
    <text evidence="2">The sequence shown here is derived from an EMBL/GenBank/DDBJ whole genome shotgun (WGS) entry which is preliminary data.</text>
</comment>
<evidence type="ECO:0000313" key="3">
    <source>
        <dbReference type="Proteomes" id="UP001147746"/>
    </source>
</evidence>
<name>A0A9W9PWK4_9EURO</name>
<dbReference type="EMBL" id="JAPZBO010000005">
    <property type="protein sequence ID" value="KAJ5315841.1"/>
    <property type="molecule type" value="Genomic_DNA"/>
</dbReference>
<proteinExistence type="predicted"/>
<organism evidence="2 3">
    <name type="scientific">Penicillium atrosanguineum</name>
    <dbReference type="NCBI Taxonomy" id="1132637"/>
    <lineage>
        <taxon>Eukaryota</taxon>
        <taxon>Fungi</taxon>
        <taxon>Dikarya</taxon>
        <taxon>Ascomycota</taxon>
        <taxon>Pezizomycotina</taxon>
        <taxon>Eurotiomycetes</taxon>
        <taxon>Eurotiomycetidae</taxon>
        <taxon>Eurotiales</taxon>
        <taxon>Aspergillaceae</taxon>
        <taxon>Penicillium</taxon>
    </lineage>
</organism>
<feature type="region of interest" description="Disordered" evidence="1">
    <location>
        <begin position="1"/>
        <end position="20"/>
    </location>
</feature>
<dbReference type="PANTHER" id="PTHR43591:SF10">
    <property type="entry name" value="ABC TRANSMEMBRANE TYPE-1 DOMAIN-CONTAINING PROTEIN-RELATED"/>
    <property type="match status" value="1"/>
</dbReference>
<keyword evidence="3" id="KW-1185">Reference proteome</keyword>
<reference evidence="2" key="1">
    <citation type="submission" date="2022-12" db="EMBL/GenBank/DDBJ databases">
        <authorList>
            <person name="Petersen C."/>
        </authorList>
    </citation>
    <scope>NUCLEOTIDE SEQUENCE</scope>
    <source>
        <strain evidence="2">IBT 21472</strain>
    </source>
</reference>
<dbReference type="GO" id="GO:0008168">
    <property type="term" value="F:methyltransferase activity"/>
    <property type="evidence" value="ECO:0007669"/>
    <property type="project" value="TreeGrafter"/>
</dbReference>
<dbReference type="Proteomes" id="UP001147746">
    <property type="component" value="Unassembled WGS sequence"/>
</dbReference>
<gene>
    <name evidence="2" type="ORF">N7476_006148</name>
</gene>
<dbReference type="SUPFAM" id="SSF53335">
    <property type="entry name" value="S-adenosyl-L-methionine-dependent methyltransferases"/>
    <property type="match status" value="1"/>
</dbReference>
<dbReference type="Pfam" id="PF13489">
    <property type="entry name" value="Methyltransf_23"/>
    <property type="match status" value="1"/>
</dbReference>
<dbReference type="AlphaFoldDB" id="A0A9W9PWK4"/>
<dbReference type="PANTHER" id="PTHR43591">
    <property type="entry name" value="METHYLTRANSFERASE"/>
    <property type="match status" value="1"/>
</dbReference>
<accession>A0A9W9PWK4</accession>
<evidence type="ECO:0000313" key="2">
    <source>
        <dbReference type="EMBL" id="KAJ5315841.1"/>
    </source>
</evidence>
<evidence type="ECO:0000256" key="1">
    <source>
        <dbReference type="SAM" id="MobiDB-lite"/>
    </source>
</evidence>
<dbReference type="Gene3D" id="3.40.50.150">
    <property type="entry name" value="Vaccinia Virus protein VP39"/>
    <property type="match status" value="1"/>
</dbReference>
<protein>
    <submittedName>
        <fullName evidence="2">Uncharacterized protein</fullName>
    </submittedName>
</protein>
<dbReference type="InterPro" id="IPR029063">
    <property type="entry name" value="SAM-dependent_MTases_sf"/>
</dbReference>
<dbReference type="CDD" id="cd02440">
    <property type="entry name" value="AdoMet_MTases"/>
    <property type="match status" value="1"/>
</dbReference>